<dbReference type="PANTHER" id="PTHR34580">
    <property type="match status" value="1"/>
</dbReference>
<dbReference type="InterPro" id="IPR026881">
    <property type="entry name" value="WYL_dom"/>
</dbReference>
<proteinExistence type="predicted"/>
<gene>
    <name evidence="3" type="ORF">UFOPK1766_00128</name>
    <name evidence="4" type="ORF">UFOPK3162_00083</name>
</gene>
<dbReference type="InterPro" id="IPR051534">
    <property type="entry name" value="CBASS_pafABC_assoc_protein"/>
</dbReference>
<dbReference type="Pfam" id="PF25583">
    <property type="entry name" value="WCX"/>
    <property type="match status" value="1"/>
</dbReference>
<dbReference type="EMBL" id="CAEZTW010000009">
    <property type="protein sequence ID" value="CAB4575947.1"/>
    <property type="molecule type" value="Genomic_DNA"/>
</dbReference>
<accession>A0A6J6EIM1</accession>
<feature type="domain" description="WCX" evidence="2">
    <location>
        <begin position="235"/>
        <end position="304"/>
    </location>
</feature>
<sequence>MSDQKTERLINLTLALLASKRFLTKGEIFSTVAGYSGNTETMERMFERDKDELRNLGIKIEVKGIDPLFEDDQGYLIQEDTFQINSNAFTQEELLYLTMAANLWHGSALHDQSKAALLKIQSLSGPIEINEVNSPVIRDSQDSAALLVIFEAINNLAQLEFEYKGSVRRVNPYGLYTRDGFWYLVAQENVLIKTFKLIRISKSVKIVGKTNSFVKPKDFDLKEFLAGSAPTTQSHVVILVRKNQALALRKKYEVEEIDSEWDRMEFEYLTADELIESLLWFGSDVIVLSPESIREKLIANCEELVNG</sequence>
<organism evidence="3">
    <name type="scientific">freshwater metagenome</name>
    <dbReference type="NCBI Taxonomy" id="449393"/>
    <lineage>
        <taxon>unclassified sequences</taxon>
        <taxon>metagenomes</taxon>
        <taxon>ecological metagenomes</taxon>
    </lineage>
</organism>
<dbReference type="PROSITE" id="PS52050">
    <property type="entry name" value="WYL"/>
    <property type="match status" value="1"/>
</dbReference>
<reference evidence="3" key="1">
    <citation type="submission" date="2020-05" db="EMBL/GenBank/DDBJ databases">
        <authorList>
            <person name="Chiriac C."/>
            <person name="Salcher M."/>
            <person name="Ghai R."/>
            <person name="Kavagutti S V."/>
        </authorList>
    </citation>
    <scope>NUCLEOTIDE SEQUENCE</scope>
</reference>
<evidence type="ECO:0000313" key="4">
    <source>
        <dbReference type="EMBL" id="CAB4814503.1"/>
    </source>
</evidence>
<dbReference type="InterPro" id="IPR057727">
    <property type="entry name" value="WCX_dom"/>
</dbReference>
<feature type="domain" description="WYL" evidence="1">
    <location>
        <begin position="145"/>
        <end position="201"/>
    </location>
</feature>
<dbReference type="Pfam" id="PF13280">
    <property type="entry name" value="WYL"/>
    <property type="match status" value="1"/>
</dbReference>
<protein>
    <submittedName>
        <fullName evidence="3">Unannotated protein</fullName>
    </submittedName>
</protein>
<evidence type="ECO:0000313" key="3">
    <source>
        <dbReference type="EMBL" id="CAB4575947.1"/>
    </source>
</evidence>
<dbReference type="AlphaFoldDB" id="A0A6J6EIM1"/>
<name>A0A6J6EIM1_9ZZZZ</name>
<dbReference type="EMBL" id="CAFABB010000006">
    <property type="protein sequence ID" value="CAB4814503.1"/>
    <property type="molecule type" value="Genomic_DNA"/>
</dbReference>
<evidence type="ECO:0000259" key="1">
    <source>
        <dbReference type="Pfam" id="PF13280"/>
    </source>
</evidence>
<dbReference type="PANTHER" id="PTHR34580:SF3">
    <property type="entry name" value="PROTEIN PAFB"/>
    <property type="match status" value="1"/>
</dbReference>
<evidence type="ECO:0000259" key="2">
    <source>
        <dbReference type="Pfam" id="PF25583"/>
    </source>
</evidence>